<protein>
    <recommendedName>
        <fullName evidence="5">Peptidyl-prolyl cis-trans isomerase</fullName>
        <shortName evidence="5">PPIase</shortName>
        <ecNumber evidence="5">5.2.1.8</ecNumber>
    </recommendedName>
</protein>
<proteinExistence type="inferred from homology"/>
<accession>A0A4Y3HVL0</accession>
<evidence type="ECO:0000313" key="7">
    <source>
        <dbReference type="EMBL" id="GEA51136.1"/>
    </source>
</evidence>
<evidence type="ECO:0000256" key="4">
    <source>
        <dbReference type="ARBA" id="ARBA00023235"/>
    </source>
</evidence>
<comment type="similarity">
    <text evidence="2 5">Belongs to the cyclophilin-type PPIase family.</text>
</comment>
<dbReference type="SUPFAM" id="SSF50891">
    <property type="entry name" value="Cyclophilin-like"/>
    <property type="match status" value="1"/>
</dbReference>
<feature type="chain" id="PRO_5021512859" description="Peptidyl-prolyl cis-trans isomerase" evidence="5">
    <location>
        <begin position="19"/>
        <end position="181"/>
    </location>
</feature>
<comment type="caution">
    <text evidence="7">The sequence shown here is derived from an EMBL/GenBank/DDBJ whole genome shotgun (WGS) entry which is preliminary data.</text>
</comment>
<dbReference type="InterPro" id="IPR024936">
    <property type="entry name" value="Cyclophilin-type_PPIase"/>
</dbReference>
<gene>
    <name evidence="7" type="ORF">VIN01S_19400</name>
</gene>
<dbReference type="InterPro" id="IPR044665">
    <property type="entry name" value="E_coli_cyclophilin_A-like"/>
</dbReference>
<dbReference type="OrthoDB" id="9807797at2"/>
<dbReference type="InterPro" id="IPR029000">
    <property type="entry name" value="Cyclophilin-like_dom_sf"/>
</dbReference>
<sequence length="181" mass="19825">MSRFLLMMCALFSASVFANTKVVFETTIGNFTIQLDEEKAPVTSANFLRYAEDGSYAGTIFHRVIPGFMAQGGGFDEEMNQIQTYGPIKNEANNGLRNKVASVAMARTNDPDSATRQFFINYSDNAFLNYSSSNSGYAVFGQVVDGYEVVQKMASVPTKSSGFMKDVPSTPIVVTKVTIQK</sequence>
<evidence type="ECO:0000256" key="1">
    <source>
        <dbReference type="ARBA" id="ARBA00002388"/>
    </source>
</evidence>
<dbReference type="GO" id="GO:0003755">
    <property type="term" value="F:peptidyl-prolyl cis-trans isomerase activity"/>
    <property type="evidence" value="ECO:0007669"/>
    <property type="project" value="UniProtKB-UniRule"/>
</dbReference>
<name>A0A4Y3HVL0_9VIBR</name>
<dbReference type="Pfam" id="PF00160">
    <property type="entry name" value="Pro_isomerase"/>
    <property type="match status" value="1"/>
</dbReference>
<dbReference type="PIRSF" id="PIRSF001467">
    <property type="entry name" value="Peptidylpro_ismrse"/>
    <property type="match status" value="1"/>
</dbReference>
<evidence type="ECO:0000256" key="2">
    <source>
        <dbReference type="ARBA" id="ARBA00007365"/>
    </source>
</evidence>
<reference evidence="7 8" key="1">
    <citation type="submission" date="2019-06" db="EMBL/GenBank/DDBJ databases">
        <title>Whole genome shotgun sequence of Vibrio inusitatus NBRC 102082.</title>
        <authorList>
            <person name="Hosoyama A."/>
            <person name="Uohara A."/>
            <person name="Ohji S."/>
            <person name="Ichikawa N."/>
        </authorList>
    </citation>
    <scope>NUCLEOTIDE SEQUENCE [LARGE SCALE GENOMIC DNA]</scope>
    <source>
        <strain evidence="7 8">NBRC 102082</strain>
    </source>
</reference>
<keyword evidence="5" id="KW-0732">Signal</keyword>
<evidence type="ECO:0000313" key="8">
    <source>
        <dbReference type="Proteomes" id="UP000318717"/>
    </source>
</evidence>
<evidence type="ECO:0000256" key="3">
    <source>
        <dbReference type="ARBA" id="ARBA00023110"/>
    </source>
</evidence>
<keyword evidence="3 5" id="KW-0697">Rotamase</keyword>
<dbReference type="GO" id="GO:0006457">
    <property type="term" value="P:protein folding"/>
    <property type="evidence" value="ECO:0007669"/>
    <property type="project" value="InterPro"/>
</dbReference>
<evidence type="ECO:0000256" key="5">
    <source>
        <dbReference type="RuleBase" id="RU363019"/>
    </source>
</evidence>
<dbReference type="Gene3D" id="2.40.100.10">
    <property type="entry name" value="Cyclophilin-like"/>
    <property type="match status" value="1"/>
</dbReference>
<comment type="function">
    <text evidence="1 5">PPIases accelerate the folding of proteins. It catalyzes the cis-trans isomerization of proline imidic peptide bonds in oligopeptides.</text>
</comment>
<dbReference type="Proteomes" id="UP000318717">
    <property type="component" value="Unassembled WGS sequence"/>
</dbReference>
<keyword evidence="4 5" id="KW-0413">Isomerase</keyword>
<feature type="domain" description="PPIase cyclophilin-type" evidence="6">
    <location>
        <begin position="23"/>
        <end position="179"/>
    </location>
</feature>
<dbReference type="InterPro" id="IPR020892">
    <property type="entry name" value="Cyclophilin-type_PPIase_CS"/>
</dbReference>
<keyword evidence="8" id="KW-1185">Reference proteome</keyword>
<dbReference type="EC" id="5.2.1.8" evidence="5"/>
<organism evidence="7 8">
    <name type="scientific">Vibrio inusitatus NBRC 102082</name>
    <dbReference type="NCBI Taxonomy" id="1219070"/>
    <lineage>
        <taxon>Bacteria</taxon>
        <taxon>Pseudomonadati</taxon>
        <taxon>Pseudomonadota</taxon>
        <taxon>Gammaproteobacteria</taxon>
        <taxon>Vibrionales</taxon>
        <taxon>Vibrionaceae</taxon>
        <taxon>Vibrio</taxon>
    </lineage>
</organism>
<dbReference type="PRINTS" id="PR00153">
    <property type="entry name" value="CSAPPISMRASE"/>
</dbReference>
<dbReference type="PROSITE" id="PS00170">
    <property type="entry name" value="CSA_PPIASE_1"/>
    <property type="match status" value="1"/>
</dbReference>
<feature type="signal peptide" evidence="5">
    <location>
        <begin position="1"/>
        <end position="18"/>
    </location>
</feature>
<dbReference type="PROSITE" id="PS50072">
    <property type="entry name" value="CSA_PPIASE_2"/>
    <property type="match status" value="1"/>
</dbReference>
<dbReference type="PANTHER" id="PTHR43246">
    <property type="entry name" value="PEPTIDYL-PROLYL CIS-TRANS ISOMERASE CYP38, CHLOROPLASTIC"/>
    <property type="match status" value="1"/>
</dbReference>
<comment type="catalytic activity">
    <reaction evidence="5">
        <text>[protein]-peptidylproline (omega=180) = [protein]-peptidylproline (omega=0)</text>
        <dbReference type="Rhea" id="RHEA:16237"/>
        <dbReference type="Rhea" id="RHEA-COMP:10747"/>
        <dbReference type="Rhea" id="RHEA-COMP:10748"/>
        <dbReference type="ChEBI" id="CHEBI:83833"/>
        <dbReference type="ChEBI" id="CHEBI:83834"/>
        <dbReference type="EC" id="5.2.1.8"/>
    </reaction>
</comment>
<dbReference type="RefSeq" id="WP_141345462.1">
    <property type="nucleotide sequence ID" value="NZ_BJLF01000008.1"/>
</dbReference>
<dbReference type="InterPro" id="IPR002130">
    <property type="entry name" value="Cyclophilin-type_PPIase_dom"/>
</dbReference>
<evidence type="ECO:0000259" key="6">
    <source>
        <dbReference type="PROSITE" id="PS50072"/>
    </source>
</evidence>
<dbReference type="AlphaFoldDB" id="A0A4Y3HVL0"/>
<dbReference type="EMBL" id="BJLF01000008">
    <property type="protein sequence ID" value="GEA51136.1"/>
    <property type="molecule type" value="Genomic_DNA"/>
</dbReference>